<organism evidence="1">
    <name type="scientific">uncultured Thermomicrobiales bacterium</name>
    <dbReference type="NCBI Taxonomy" id="1645740"/>
    <lineage>
        <taxon>Bacteria</taxon>
        <taxon>Pseudomonadati</taxon>
        <taxon>Thermomicrobiota</taxon>
        <taxon>Thermomicrobia</taxon>
        <taxon>Thermomicrobiales</taxon>
        <taxon>environmental samples</taxon>
    </lineage>
</organism>
<proteinExistence type="predicted"/>
<sequence length="48" mass="5036">MDSLGLSRGNATCQPYPTGVTDEGRTFVAIHGICLDVVDVPQAERGTS</sequence>
<gene>
    <name evidence="1" type="ORF">AVDCRST_MAG49-2015</name>
</gene>
<accession>A0A6J4UMI1</accession>
<name>A0A6J4UMI1_9BACT</name>
<reference evidence="1" key="1">
    <citation type="submission" date="2020-02" db="EMBL/GenBank/DDBJ databases">
        <authorList>
            <person name="Meier V. D."/>
        </authorList>
    </citation>
    <scope>NUCLEOTIDE SEQUENCE</scope>
    <source>
        <strain evidence="1">AVDCRST_MAG49</strain>
    </source>
</reference>
<protein>
    <submittedName>
        <fullName evidence="1">Uncharacterized protein</fullName>
    </submittedName>
</protein>
<dbReference type="EMBL" id="CADCWG010000131">
    <property type="protein sequence ID" value="CAA9553225.1"/>
    <property type="molecule type" value="Genomic_DNA"/>
</dbReference>
<evidence type="ECO:0000313" key="1">
    <source>
        <dbReference type="EMBL" id="CAA9553225.1"/>
    </source>
</evidence>
<dbReference type="AlphaFoldDB" id="A0A6J4UMI1"/>